<dbReference type="Gene3D" id="3.40.50.300">
    <property type="entry name" value="P-loop containing nucleotide triphosphate hydrolases"/>
    <property type="match status" value="1"/>
</dbReference>
<dbReference type="PANTHER" id="PTHR43210">
    <property type="entry name" value="DETHIOBIOTIN SYNTHETASE"/>
    <property type="match status" value="1"/>
</dbReference>
<keyword evidence="3" id="KW-0479">Metal-binding</keyword>
<reference evidence="9" key="1">
    <citation type="submission" date="2018-06" db="EMBL/GenBank/DDBJ databases">
        <authorList>
            <person name="Zhirakovskaya E."/>
        </authorList>
    </citation>
    <scope>NUCLEOTIDE SEQUENCE</scope>
</reference>
<sequence length="213" mass="23292">MDFPARFFITGTGTGVGKTIVTAILLSGLKYHYWKPIQSGMEEETDTSVIRRLSGLGPKYFIDEAYCLPKAASPHISAAAEGVEIEFTHLNLPAASPNIIVEGAGGLLVPINHNRLIIDLISHLQLPVIIVAKSGLGTINHTLLSLEALHKRRIPVLGVIMNGTINNDNRRAIEEYGRSPVLAEIEPLTVLNSTGLQEAFKKYFANSRWPDSR</sequence>
<dbReference type="GO" id="GO:0009102">
    <property type="term" value="P:biotin biosynthetic process"/>
    <property type="evidence" value="ECO:0007669"/>
    <property type="project" value="UniProtKB-UniPathway"/>
</dbReference>
<dbReference type="EC" id="6.3.3.3" evidence="9"/>
<comment type="catalytic activity">
    <reaction evidence="8">
        <text>(7R,8S)-8-amino-7-(carboxyamino)nonanoate + ATP = (4R,5S)-dethiobiotin + ADP + phosphate + H(+)</text>
        <dbReference type="Rhea" id="RHEA:63684"/>
        <dbReference type="ChEBI" id="CHEBI:15378"/>
        <dbReference type="ChEBI" id="CHEBI:30616"/>
        <dbReference type="ChEBI" id="CHEBI:43474"/>
        <dbReference type="ChEBI" id="CHEBI:149470"/>
        <dbReference type="ChEBI" id="CHEBI:149473"/>
        <dbReference type="ChEBI" id="CHEBI:456216"/>
    </reaction>
</comment>
<dbReference type="AlphaFoldDB" id="A0A3B0VUK6"/>
<dbReference type="HAMAP" id="MF_00336">
    <property type="entry name" value="BioD"/>
    <property type="match status" value="1"/>
</dbReference>
<dbReference type="GO" id="GO:0000287">
    <property type="term" value="F:magnesium ion binding"/>
    <property type="evidence" value="ECO:0007669"/>
    <property type="project" value="InterPro"/>
</dbReference>
<keyword evidence="7" id="KW-0460">Magnesium</keyword>
<proteinExistence type="inferred from homology"/>
<protein>
    <submittedName>
        <fullName evidence="9">Dethiobiotin synthetase</fullName>
        <ecNumber evidence="9">6.3.3.3</ecNumber>
    </submittedName>
</protein>
<keyword evidence="4" id="KW-0547">Nucleotide-binding</keyword>
<keyword evidence="2 9" id="KW-0436">Ligase</keyword>
<organism evidence="9">
    <name type="scientific">hydrothermal vent metagenome</name>
    <dbReference type="NCBI Taxonomy" id="652676"/>
    <lineage>
        <taxon>unclassified sequences</taxon>
        <taxon>metagenomes</taxon>
        <taxon>ecological metagenomes</taxon>
    </lineage>
</organism>
<accession>A0A3B0VUK6</accession>
<evidence type="ECO:0000256" key="5">
    <source>
        <dbReference type="ARBA" id="ARBA00022756"/>
    </source>
</evidence>
<evidence type="ECO:0000256" key="8">
    <source>
        <dbReference type="ARBA" id="ARBA00047386"/>
    </source>
</evidence>
<dbReference type="GO" id="GO:0005524">
    <property type="term" value="F:ATP binding"/>
    <property type="evidence" value="ECO:0007669"/>
    <property type="project" value="UniProtKB-KW"/>
</dbReference>
<gene>
    <name evidence="9" type="ORF">MNBD_DELTA03-478</name>
</gene>
<dbReference type="PIRSF" id="PIRSF006755">
    <property type="entry name" value="DTB_synth"/>
    <property type="match status" value="1"/>
</dbReference>
<dbReference type="GO" id="GO:0005829">
    <property type="term" value="C:cytosol"/>
    <property type="evidence" value="ECO:0007669"/>
    <property type="project" value="TreeGrafter"/>
</dbReference>
<keyword evidence="5" id="KW-0093">Biotin biosynthesis</keyword>
<evidence type="ECO:0000256" key="6">
    <source>
        <dbReference type="ARBA" id="ARBA00022840"/>
    </source>
</evidence>
<evidence type="ECO:0000256" key="2">
    <source>
        <dbReference type="ARBA" id="ARBA00022598"/>
    </source>
</evidence>
<evidence type="ECO:0000256" key="4">
    <source>
        <dbReference type="ARBA" id="ARBA00022741"/>
    </source>
</evidence>
<dbReference type="UniPathway" id="UPA00078"/>
<evidence type="ECO:0000313" key="9">
    <source>
        <dbReference type="EMBL" id="VAW40539.1"/>
    </source>
</evidence>
<evidence type="ECO:0000256" key="3">
    <source>
        <dbReference type="ARBA" id="ARBA00022723"/>
    </source>
</evidence>
<keyword evidence="1" id="KW-0963">Cytoplasm</keyword>
<dbReference type="SUPFAM" id="SSF52540">
    <property type="entry name" value="P-loop containing nucleoside triphosphate hydrolases"/>
    <property type="match status" value="1"/>
</dbReference>
<evidence type="ECO:0000256" key="7">
    <source>
        <dbReference type="ARBA" id="ARBA00022842"/>
    </source>
</evidence>
<name>A0A3B0VUK6_9ZZZZ</name>
<keyword evidence="6" id="KW-0067">ATP-binding</keyword>
<dbReference type="InterPro" id="IPR004472">
    <property type="entry name" value="DTB_synth_BioD"/>
</dbReference>
<dbReference type="GO" id="GO:0004141">
    <property type="term" value="F:dethiobiotin synthase activity"/>
    <property type="evidence" value="ECO:0007669"/>
    <property type="project" value="UniProtKB-EC"/>
</dbReference>
<dbReference type="CDD" id="cd03109">
    <property type="entry name" value="DTBS"/>
    <property type="match status" value="1"/>
</dbReference>
<dbReference type="EMBL" id="UOEX01000338">
    <property type="protein sequence ID" value="VAW40539.1"/>
    <property type="molecule type" value="Genomic_DNA"/>
</dbReference>
<dbReference type="NCBIfam" id="TIGR00347">
    <property type="entry name" value="bioD"/>
    <property type="match status" value="1"/>
</dbReference>
<dbReference type="InterPro" id="IPR027417">
    <property type="entry name" value="P-loop_NTPase"/>
</dbReference>
<dbReference type="PANTHER" id="PTHR43210:SF2">
    <property type="entry name" value="ATP-DEPENDENT DETHIOBIOTIN SYNTHETASE BIOD 2"/>
    <property type="match status" value="1"/>
</dbReference>
<evidence type="ECO:0000256" key="1">
    <source>
        <dbReference type="ARBA" id="ARBA00022490"/>
    </source>
</evidence>
<dbReference type="Pfam" id="PF13500">
    <property type="entry name" value="AAA_26"/>
    <property type="match status" value="1"/>
</dbReference>